<dbReference type="STRING" id="981085.W9QM16"/>
<dbReference type="Gene3D" id="1.20.120.1350">
    <property type="entry name" value="Pneumovirus matrix protein 2 (M2), zinc-binding domain"/>
    <property type="match status" value="1"/>
</dbReference>
<reference evidence="8" key="1">
    <citation type="submission" date="2013-01" db="EMBL/GenBank/DDBJ databases">
        <title>Draft Genome Sequence of a Mulberry Tree, Morus notabilis C.K. Schneid.</title>
        <authorList>
            <person name="He N."/>
            <person name="Zhao S."/>
        </authorList>
    </citation>
    <scope>NUCLEOTIDE SEQUENCE</scope>
</reference>
<feature type="zinc finger region" description="C3H1-type" evidence="4">
    <location>
        <begin position="245"/>
        <end position="273"/>
    </location>
</feature>
<evidence type="ECO:0000256" key="2">
    <source>
        <dbReference type="ARBA" id="ARBA00022771"/>
    </source>
</evidence>
<evidence type="ECO:0000313" key="7">
    <source>
        <dbReference type="EMBL" id="EXB40990.1"/>
    </source>
</evidence>
<feature type="compositionally biased region" description="Basic and acidic residues" evidence="5">
    <location>
        <begin position="171"/>
        <end position="182"/>
    </location>
</feature>
<name>W9QM16_9ROSA</name>
<feature type="compositionally biased region" description="Polar residues" evidence="5">
    <location>
        <begin position="729"/>
        <end position="742"/>
    </location>
</feature>
<evidence type="ECO:0000313" key="8">
    <source>
        <dbReference type="Proteomes" id="UP000030645"/>
    </source>
</evidence>
<dbReference type="AlphaFoldDB" id="W9QM16"/>
<dbReference type="Pfam" id="PF23030">
    <property type="entry name" value="SCAF11-like_C"/>
    <property type="match status" value="1"/>
</dbReference>
<dbReference type="SMART" id="SM00356">
    <property type="entry name" value="ZnF_C3H1"/>
    <property type="match status" value="3"/>
</dbReference>
<feature type="compositionally biased region" description="Basic residues" evidence="5">
    <location>
        <begin position="154"/>
        <end position="166"/>
    </location>
</feature>
<dbReference type="Pfam" id="PF18044">
    <property type="entry name" value="zf-CCCH_4"/>
    <property type="match status" value="1"/>
</dbReference>
<dbReference type="GO" id="GO:0008270">
    <property type="term" value="F:zinc ion binding"/>
    <property type="evidence" value="ECO:0007669"/>
    <property type="project" value="UniProtKB-KW"/>
</dbReference>
<feature type="zinc finger region" description="C3H1-type" evidence="4">
    <location>
        <begin position="309"/>
        <end position="336"/>
    </location>
</feature>
<organism evidence="7 8">
    <name type="scientific">Morus notabilis</name>
    <dbReference type="NCBI Taxonomy" id="981085"/>
    <lineage>
        <taxon>Eukaryota</taxon>
        <taxon>Viridiplantae</taxon>
        <taxon>Streptophyta</taxon>
        <taxon>Embryophyta</taxon>
        <taxon>Tracheophyta</taxon>
        <taxon>Spermatophyta</taxon>
        <taxon>Magnoliopsida</taxon>
        <taxon>eudicotyledons</taxon>
        <taxon>Gunneridae</taxon>
        <taxon>Pentapetalae</taxon>
        <taxon>rosids</taxon>
        <taxon>fabids</taxon>
        <taxon>Rosales</taxon>
        <taxon>Moraceae</taxon>
        <taxon>Moreae</taxon>
        <taxon>Morus</taxon>
    </lineage>
</organism>
<feature type="domain" description="C3H1-type" evidence="6">
    <location>
        <begin position="245"/>
        <end position="273"/>
    </location>
</feature>
<feature type="compositionally biased region" description="Basic and acidic residues" evidence="5">
    <location>
        <begin position="353"/>
        <end position="363"/>
    </location>
</feature>
<keyword evidence="8" id="KW-1185">Reference proteome</keyword>
<protein>
    <submittedName>
        <fullName evidence="7">Zinc finger CCCH domain-containing protein 38</fullName>
    </submittedName>
</protein>
<keyword evidence="2 4" id="KW-0863">Zinc-finger</keyword>
<feature type="region of interest" description="Disordered" evidence="5">
    <location>
        <begin position="125"/>
        <end position="185"/>
    </location>
</feature>
<feature type="compositionally biased region" description="Basic and acidic residues" evidence="5">
    <location>
        <begin position="63"/>
        <end position="102"/>
    </location>
</feature>
<feature type="region of interest" description="Disordered" evidence="5">
    <location>
        <begin position="705"/>
        <end position="742"/>
    </location>
</feature>
<feature type="domain" description="C3H1-type" evidence="6">
    <location>
        <begin position="309"/>
        <end position="336"/>
    </location>
</feature>
<evidence type="ECO:0000256" key="3">
    <source>
        <dbReference type="ARBA" id="ARBA00022833"/>
    </source>
</evidence>
<feature type="region of interest" description="Disordered" evidence="5">
    <location>
        <begin position="332"/>
        <end position="363"/>
    </location>
</feature>
<dbReference type="eggNOG" id="ENOG502QQ0W">
    <property type="taxonomic scope" value="Eukaryota"/>
</dbReference>
<feature type="compositionally biased region" description="Basic and acidic residues" evidence="5">
    <location>
        <begin position="284"/>
        <end position="305"/>
    </location>
</feature>
<feature type="region of interest" description="Disordered" evidence="5">
    <location>
        <begin position="781"/>
        <end position="844"/>
    </location>
</feature>
<evidence type="ECO:0000256" key="4">
    <source>
        <dbReference type="PROSITE-ProRule" id="PRU00723"/>
    </source>
</evidence>
<feature type="region of interest" description="Disordered" evidence="5">
    <location>
        <begin position="1"/>
        <end position="102"/>
    </location>
</feature>
<feature type="region of interest" description="Disordered" evidence="5">
    <location>
        <begin position="278"/>
        <end position="305"/>
    </location>
</feature>
<dbReference type="InterPro" id="IPR000571">
    <property type="entry name" value="Znf_CCCH"/>
</dbReference>
<dbReference type="Proteomes" id="UP000030645">
    <property type="component" value="Unassembled WGS sequence"/>
</dbReference>
<feature type="compositionally biased region" description="Polar residues" evidence="5">
    <location>
        <begin position="786"/>
        <end position="799"/>
    </location>
</feature>
<dbReference type="Gene3D" id="3.30.1370.210">
    <property type="match status" value="1"/>
</dbReference>
<proteinExistence type="predicted"/>
<dbReference type="PROSITE" id="PS50103">
    <property type="entry name" value="ZF_C3H1"/>
    <property type="match status" value="3"/>
</dbReference>
<dbReference type="PANTHER" id="PTHR36886">
    <property type="entry name" value="PROTEIN FRIGIDA-ESSENTIAL 1"/>
    <property type="match status" value="1"/>
</dbReference>
<keyword evidence="3 4" id="KW-0862">Zinc</keyword>
<evidence type="ECO:0000256" key="1">
    <source>
        <dbReference type="ARBA" id="ARBA00022723"/>
    </source>
</evidence>
<feature type="compositionally biased region" description="Basic and acidic residues" evidence="5">
    <location>
        <begin position="800"/>
        <end position="844"/>
    </location>
</feature>
<accession>W9QM16</accession>
<feature type="zinc finger region" description="C3H1-type" evidence="4">
    <location>
        <begin position="186"/>
        <end position="213"/>
    </location>
</feature>
<dbReference type="PANTHER" id="PTHR36886:SF8">
    <property type="entry name" value="ZINC FINGER CCCH DOMAIN-CONTAINING PROTEIN 38"/>
    <property type="match status" value="1"/>
</dbReference>
<evidence type="ECO:0000259" key="6">
    <source>
        <dbReference type="PROSITE" id="PS50103"/>
    </source>
</evidence>
<dbReference type="EMBL" id="KE343785">
    <property type="protein sequence ID" value="EXB40990.1"/>
    <property type="molecule type" value="Genomic_DNA"/>
</dbReference>
<dbReference type="InterPro" id="IPR057031">
    <property type="entry name" value="SFR19-like_C"/>
</dbReference>
<dbReference type="InterPro" id="IPR036855">
    <property type="entry name" value="Znf_CCCH_sf"/>
</dbReference>
<evidence type="ECO:0000256" key="5">
    <source>
        <dbReference type="SAM" id="MobiDB-lite"/>
    </source>
</evidence>
<dbReference type="Pfam" id="PF14608">
    <property type="entry name" value="zf-CCCH_2"/>
    <property type="match status" value="2"/>
</dbReference>
<dbReference type="InterPro" id="IPR052650">
    <property type="entry name" value="Zinc_finger_CCCH"/>
</dbReference>
<dbReference type="InterPro" id="IPR041367">
    <property type="entry name" value="Znf-CCCH_4"/>
</dbReference>
<feature type="domain" description="C3H1-type" evidence="6">
    <location>
        <begin position="186"/>
        <end position="213"/>
    </location>
</feature>
<dbReference type="SUPFAM" id="SSF90229">
    <property type="entry name" value="CCCH zinc finger"/>
    <property type="match status" value="2"/>
</dbReference>
<sequence length="954" mass="106287">MSGSGRKRSSKWDQAQFDDENAQDDSWHGKSGRSFYPRESGHGWQSPELVGNNGSKWSALETNDLRSKRDSVLPSRESRGSHKNENIDKDDKRYVEESMAYKDDKRYVEESMAWDANEDYGTRMSPGLDEWRHQHPSQSPKSGWSRSLRDRSRSRSRSKSRGRSRSPVRSLRRESGFPDRSRSRSGVSSQLCKDFIAGRCRRGNHCMFLHEGNEDYDDYWDSRHRKGTSSKYSNLDTRDYPLRSGRPSVPCNDFVKGRCRRGASCRFEHHGVSDGFSKGYSNEVSRDKENDRMKRDNSAERGVEHEFRRTSDIPCKFFAAGNCRNGRHCRFSHHSQPYESPDRKSQDRWASGRKPDDVNRVFDGHGSKWNDTVIVPDAAKLNEDINRNICTRDSSSTGWSMNDRLRSSVNNESTTNADPTSSCAAAKNNEKEALQWKPDNAGVSTGLHESRHAEKWLGGMDMSPDWNYTVSSANRTVKEEQSRIPPYSESFNDMSLTTSKQNVNREATGQINVAASVVPPMIVDKSFFPPKHDLRDDTATALQYDDNSAVIKAVSSRADLNISANITPTQSFDQNVQCASVFPFSSLNTTGQSQVVIPTVPQGGILKNPQNSAPSIEANSTTKPEFLDAKTSLVNSRIAPTQNIGSGEQLTNLTNLSASLVQLLGNGQQLPQLYAALNSNNSTGAPSFANTEALVFPVSTSSVQPDPAIVPHKHYDPRQASTESKRPEISNSPSGVLPNTTMKTSVSYGRSEMQLQNLNPQPLSGALGLDSKQPGDLVEEPKQEMQGLTTLEPNVSSDFSKGKNELGSGDNKKALEENRKVEDGDPVDGVDKEGANDGKKSKDSKGSRAFKFALVEFVKELLKPTWKEGQIDKDAYKNIVKKVVDKVTSTMQGANIPQTQEKIDHYLSFSKPKLTKLVQGLDNLYLKMSRSSVSSNVGGRFFRNVWGQPVSKWP</sequence>
<gene>
    <name evidence="7" type="ORF">L484_020725</name>
</gene>
<feature type="compositionally biased region" description="Basic and acidic residues" evidence="5">
    <location>
        <begin position="713"/>
        <end position="728"/>
    </location>
</feature>
<keyword evidence="1 4" id="KW-0479">Metal-binding</keyword>